<dbReference type="GeneID" id="22619693"/>
<protein>
    <submittedName>
        <fullName evidence="1">p94</fullName>
    </submittedName>
</protein>
<evidence type="ECO:0000313" key="1">
    <source>
        <dbReference type="EMBL" id="AIZ48660.1"/>
    </source>
</evidence>
<proteinExistence type="predicted"/>
<organism evidence="1 2">
    <name type="scientific">Agrotis segetum nucleopolyhedrovirus B</name>
    <dbReference type="NCBI Taxonomy" id="1580580"/>
    <lineage>
        <taxon>Viruses</taxon>
        <taxon>Viruses incertae sedis</taxon>
        <taxon>Naldaviricetes</taxon>
        <taxon>Lefavirales</taxon>
        <taxon>Baculoviridae</taxon>
        <taxon>Alphabaculovirus</taxon>
        <taxon>Alphabaculovirus alteragsegetum</taxon>
    </lineage>
</organism>
<dbReference type="OrthoDB" id="1889at10239"/>
<name>A0A0A7KVE2_9ABAC</name>
<sequence>MFLRRVFNMLFGIDYDIMNNEPDVNANDVNENDVNENCVNENDINENDRERYDYYVYATDNSGSTDGSKIFNAKGLQTLKDFKSIVDNMKRNSEAPLKIVYLHWATECFEVSEKDVRIRYMNRHGRGGGTKPASFIQWIQSNVPVHSANLQLLYIVTDGEISQDSVRDSDAILAKKSFVFDHVIFQAINAHVEDIDMSVASMFLRHSKCRLYRNGELQYNVDLTQQFNYDDVTLNNYFEKKNELASYIKLKFLALPVTDSTVLAEIDKLKNLRSKLLKEYEKMTKPLPSTYGGFESKNRDVFVDAFKQSNYYKMLYVRENRSFNEDVDKLVSTLINYLHNENKSFAFDSLRVTNYYLAAGAHYDDGDFENFYLDMCEYENVKKIDFPDCLLDIESGVPALLLTRTDLLKSLGNNALTKFKQYNECPLYYLKNDEIRRSIEYYYNLESFQMLLEHNIRISPRTRKNFSGALVPLPEFDHYNDWVISMTYFNGKCIPYNKGLMYYVLYKHLLNAEYIDDINVIEYFRQYVVHRIEQTKCPMALTHLPLEPTMTVSLPAALWYCVDISTQLFGRDPIFFTKEKLRMYAHFVDDMLAILRWCSYTDLDVAAITERAELFKTINALKRRGQRSAKLLYILERVFETHDGFLVHKLKNKRAIKMLNYLSIDHTQMIDEQLLERSVDLNDHVLFYALVNEDMALTYNPIVVETMRPKFSYNSTTSYYDLLLRASCSVSANADNDIEIKPNTQGLNIHKILSLYKMYIMFVEQYEYYPTLIAFKEFVRKRCLENNDDKIGIVSENTPIHVEIVHGHFTEAVHFAGDIDAKEFLRRTRNSVNRVNRIMIERHNRIGKKLAEKYVRVAERRVNLM</sequence>
<evidence type="ECO:0000313" key="2">
    <source>
        <dbReference type="Proteomes" id="UP000202327"/>
    </source>
</evidence>
<dbReference type="EMBL" id="KM102981">
    <property type="protein sequence ID" value="AIZ48660.1"/>
    <property type="molecule type" value="Genomic_DNA"/>
</dbReference>
<dbReference type="KEGG" id="vg:22619693"/>
<reference evidence="1 2" key="1">
    <citation type="journal article" date="2015" name="Virus Genes">
        <title>The genome sequence of Agrotis segetum nucleopolyhedrovirus B (AgseNPV-B) reveals a new baculovirus species within the Agrotis baculovirus complex.</title>
        <authorList>
            <person name="Wennmann J.T."/>
            <person name="Gueli Alletti G."/>
            <person name="Jehle J.A."/>
        </authorList>
    </citation>
    <scope>NUCLEOTIDE SEQUENCE [LARGE SCALE GENOMIC DNA]</scope>
    <source>
        <strain evidence="1">English</strain>
    </source>
</reference>
<keyword evidence="2" id="KW-1185">Reference proteome</keyword>
<accession>A0A0A7KVE2</accession>
<dbReference type="RefSeq" id="YP_009112664.1">
    <property type="nucleotide sequence ID" value="NC_025960.1"/>
</dbReference>
<dbReference type="Proteomes" id="UP000202327">
    <property type="component" value="Segment"/>
</dbReference>